<evidence type="ECO:0000259" key="5">
    <source>
        <dbReference type="Pfam" id="PF00296"/>
    </source>
</evidence>
<evidence type="ECO:0000256" key="1">
    <source>
        <dbReference type="ARBA" id="ARBA00022630"/>
    </source>
</evidence>
<keyword evidence="7" id="KW-1185">Reference proteome</keyword>
<dbReference type="Pfam" id="PF00296">
    <property type="entry name" value="Bac_luciferase"/>
    <property type="match status" value="1"/>
</dbReference>
<sequence length="379" mass="41717">MSLHLHWFLPSHGDGRTIAKAANGAAARAPRRAPGIDYLGAVAQAAERFGFESVLTPFGLFCEDPWVVASALSQRTSLLKFMIALRPGFVSPLLVAQMSATLQRVSGGRLLFNVVTGGDADEQRRYGDRLDHDRRYERTAELVDAVTRLWDGEPVDFAGSYYEMTAGLLTRPHPTRPPIFLGGSSGSAHEVAARHADVYLAWGERPDGLTELVRKVRTLAAAQDRTLGFGTRFHVITRDSSAEAWSVAAEIMSTLDPRTVESAQARFARTESEGQRRMAVLHGGSTDRLEVYPNVWMGYGLARPGAGATLVGSHHEVADRIAEYHRLGLDHFILSGQPHLEEAYWFGEGVLPILRERGLLEPRPCDETRDAEPNRRSAP</sequence>
<evidence type="ECO:0000256" key="4">
    <source>
        <dbReference type="ARBA" id="ARBA00023033"/>
    </source>
</evidence>
<proteinExistence type="predicted"/>
<dbReference type="SUPFAM" id="SSF51679">
    <property type="entry name" value="Bacterial luciferase-like"/>
    <property type="match status" value="1"/>
</dbReference>
<keyword evidence="1" id="KW-0285">Flavoprotein</keyword>
<dbReference type="InterPro" id="IPR036661">
    <property type="entry name" value="Luciferase-like_sf"/>
</dbReference>
<keyword evidence="4" id="KW-0503">Monooxygenase</keyword>
<keyword evidence="3" id="KW-0560">Oxidoreductase</keyword>
<organism evidence="6 7">
    <name type="scientific">Amycolatopsis minnesotensis</name>
    <dbReference type="NCBI Taxonomy" id="337894"/>
    <lineage>
        <taxon>Bacteria</taxon>
        <taxon>Bacillati</taxon>
        <taxon>Actinomycetota</taxon>
        <taxon>Actinomycetes</taxon>
        <taxon>Pseudonocardiales</taxon>
        <taxon>Pseudonocardiaceae</taxon>
        <taxon>Amycolatopsis</taxon>
    </lineage>
</organism>
<dbReference type="RefSeq" id="WP_344416896.1">
    <property type="nucleotide sequence ID" value="NZ_BAAANN010000008.1"/>
</dbReference>
<gene>
    <name evidence="6" type="ORF">GCM10009754_24460</name>
</gene>
<accession>A0ABN2QP06</accession>
<dbReference type="CDD" id="cd01094">
    <property type="entry name" value="Alkanesulfonate_monoxygenase"/>
    <property type="match status" value="1"/>
</dbReference>
<evidence type="ECO:0000256" key="2">
    <source>
        <dbReference type="ARBA" id="ARBA00022643"/>
    </source>
</evidence>
<protein>
    <submittedName>
        <fullName evidence="6">LLM class flavin-dependent oxidoreductase</fullName>
    </submittedName>
</protein>
<keyword evidence="2" id="KW-0288">FMN</keyword>
<dbReference type="Gene3D" id="3.20.20.30">
    <property type="entry name" value="Luciferase-like domain"/>
    <property type="match status" value="1"/>
</dbReference>
<comment type="caution">
    <text evidence="6">The sequence shown here is derived from an EMBL/GenBank/DDBJ whole genome shotgun (WGS) entry which is preliminary data.</text>
</comment>
<dbReference type="EMBL" id="BAAANN010000008">
    <property type="protein sequence ID" value="GAA1954182.1"/>
    <property type="molecule type" value="Genomic_DNA"/>
</dbReference>
<evidence type="ECO:0000256" key="3">
    <source>
        <dbReference type="ARBA" id="ARBA00023002"/>
    </source>
</evidence>
<dbReference type="InterPro" id="IPR050172">
    <property type="entry name" value="SsuD_RutA_monooxygenase"/>
</dbReference>
<dbReference type="PANTHER" id="PTHR42847:SF4">
    <property type="entry name" value="ALKANESULFONATE MONOOXYGENASE-RELATED"/>
    <property type="match status" value="1"/>
</dbReference>
<name>A0ABN2QP06_9PSEU</name>
<dbReference type="PANTHER" id="PTHR42847">
    <property type="entry name" value="ALKANESULFONATE MONOOXYGENASE"/>
    <property type="match status" value="1"/>
</dbReference>
<dbReference type="Proteomes" id="UP001501116">
    <property type="component" value="Unassembled WGS sequence"/>
</dbReference>
<evidence type="ECO:0000313" key="7">
    <source>
        <dbReference type="Proteomes" id="UP001501116"/>
    </source>
</evidence>
<feature type="domain" description="Luciferase-like" evidence="5">
    <location>
        <begin position="5"/>
        <end position="331"/>
    </location>
</feature>
<dbReference type="InterPro" id="IPR011251">
    <property type="entry name" value="Luciferase-like_dom"/>
</dbReference>
<evidence type="ECO:0000313" key="6">
    <source>
        <dbReference type="EMBL" id="GAA1954182.1"/>
    </source>
</evidence>
<reference evidence="6 7" key="1">
    <citation type="journal article" date="2019" name="Int. J. Syst. Evol. Microbiol.">
        <title>The Global Catalogue of Microorganisms (GCM) 10K type strain sequencing project: providing services to taxonomists for standard genome sequencing and annotation.</title>
        <authorList>
            <consortium name="The Broad Institute Genomics Platform"/>
            <consortium name="The Broad Institute Genome Sequencing Center for Infectious Disease"/>
            <person name="Wu L."/>
            <person name="Ma J."/>
        </authorList>
    </citation>
    <scope>NUCLEOTIDE SEQUENCE [LARGE SCALE GENOMIC DNA]</scope>
    <source>
        <strain evidence="6 7">JCM 14545</strain>
    </source>
</reference>